<sequence length="79" mass="9187">QSIRKISKMHRMELISLVRWLAGIPTRSETDENRQLLSDAQKKELKDWILEMQDCGFPCPPQIIRFMAAEIMTTVLGKN</sequence>
<evidence type="ECO:0000313" key="1">
    <source>
        <dbReference type="EMBL" id="PWW79558.1"/>
    </source>
</evidence>
<accession>A0A317SYL6</accession>
<organism evidence="1 2">
    <name type="scientific">Tuber magnatum</name>
    <name type="common">white Piedmont truffle</name>
    <dbReference type="NCBI Taxonomy" id="42249"/>
    <lineage>
        <taxon>Eukaryota</taxon>
        <taxon>Fungi</taxon>
        <taxon>Dikarya</taxon>
        <taxon>Ascomycota</taxon>
        <taxon>Pezizomycotina</taxon>
        <taxon>Pezizomycetes</taxon>
        <taxon>Pezizales</taxon>
        <taxon>Tuberaceae</taxon>
        <taxon>Tuber</taxon>
    </lineage>
</organism>
<dbReference type="OrthoDB" id="5396311at2759"/>
<gene>
    <name evidence="1" type="ORF">C7212DRAFT_170594</name>
</gene>
<name>A0A317SYL6_9PEZI</name>
<dbReference type="EMBL" id="PYWC01000007">
    <property type="protein sequence ID" value="PWW79558.1"/>
    <property type="molecule type" value="Genomic_DNA"/>
</dbReference>
<protein>
    <recommendedName>
        <fullName evidence="3">HTH CENPB-type domain-containing protein</fullName>
    </recommendedName>
</protein>
<evidence type="ECO:0008006" key="3">
    <source>
        <dbReference type="Google" id="ProtNLM"/>
    </source>
</evidence>
<reference evidence="1 2" key="1">
    <citation type="submission" date="2018-03" db="EMBL/GenBank/DDBJ databases">
        <title>Genomes of Pezizomycetes fungi and the evolution of truffles.</title>
        <authorList>
            <person name="Murat C."/>
            <person name="Payen T."/>
            <person name="Noel B."/>
            <person name="Kuo A."/>
            <person name="Martin F.M."/>
        </authorList>
    </citation>
    <scope>NUCLEOTIDE SEQUENCE [LARGE SCALE GENOMIC DNA]</scope>
    <source>
        <strain evidence="1">091103-1</strain>
    </source>
</reference>
<proteinExistence type="predicted"/>
<comment type="caution">
    <text evidence="1">The sequence shown here is derived from an EMBL/GenBank/DDBJ whole genome shotgun (WGS) entry which is preliminary data.</text>
</comment>
<evidence type="ECO:0000313" key="2">
    <source>
        <dbReference type="Proteomes" id="UP000246991"/>
    </source>
</evidence>
<feature type="non-terminal residue" evidence="1">
    <location>
        <position position="1"/>
    </location>
</feature>
<dbReference type="AlphaFoldDB" id="A0A317SYL6"/>
<keyword evidence="2" id="KW-1185">Reference proteome</keyword>
<dbReference type="Proteomes" id="UP000246991">
    <property type="component" value="Unassembled WGS sequence"/>
</dbReference>